<name>A0AA39T4I4_9AGAR</name>
<evidence type="ECO:0000313" key="1">
    <source>
        <dbReference type="EMBL" id="KAK0464111.1"/>
    </source>
</evidence>
<gene>
    <name evidence="1" type="ORF">IW261DRAFT_1575325</name>
</gene>
<dbReference type="EMBL" id="JAUEPR010000101">
    <property type="protein sequence ID" value="KAK0464111.1"/>
    <property type="molecule type" value="Genomic_DNA"/>
</dbReference>
<dbReference type="AlphaFoldDB" id="A0AA39T4I4"/>
<comment type="caution">
    <text evidence="1">The sequence shown here is derived from an EMBL/GenBank/DDBJ whole genome shotgun (WGS) entry which is preliminary data.</text>
</comment>
<proteinExistence type="predicted"/>
<keyword evidence="2" id="KW-1185">Reference proteome</keyword>
<organism evidence="1 2">
    <name type="scientific">Armillaria novae-zelandiae</name>
    <dbReference type="NCBI Taxonomy" id="153914"/>
    <lineage>
        <taxon>Eukaryota</taxon>
        <taxon>Fungi</taxon>
        <taxon>Dikarya</taxon>
        <taxon>Basidiomycota</taxon>
        <taxon>Agaricomycotina</taxon>
        <taxon>Agaricomycetes</taxon>
        <taxon>Agaricomycetidae</taxon>
        <taxon>Agaricales</taxon>
        <taxon>Marasmiineae</taxon>
        <taxon>Physalacriaceae</taxon>
        <taxon>Armillaria</taxon>
    </lineage>
</organism>
<accession>A0AA39T4I4</accession>
<sequence>MPPQRRCRQQRLSQSVPTKVTRSVVRLNDPSADVLSELQKALETRNSLGLRSSFDVQSNRWVEFLPPQTPTCPHALNPYRTEDDCYMRIHKDAVRSYWKAEGHVCNFIVLDFASDRYKVPRRGQQKPYFSRAVAIRRATSNKKLIETVEWHYENGIYNCHPEMHPINMQPLPHYMARYTSAKAVQANLQFFDSPIGQHIRLLLSSAGLVPASLYRLLHENKQCPACHCAFSIDGFNAHLDYDGTCRNWHERILGKSIYVSICSPLISSTLVMPAQTVKCNGDRQRLNIPIIDSPNLWSPLGVAWHEWNSRVGVPQDVWAVISTGNVHYTKAVSPISRPTQ</sequence>
<reference evidence="1" key="1">
    <citation type="submission" date="2023-06" db="EMBL/GenBank/DDBJ databases">
        <authorList>
            <consortium name="Lawrence Berkeley National Laboratory"/>
            <person name="Ahrendt S."/>
            <person name="Sahu N."/>
            <person name="Indic B."/>
            <person name="Wong-Bajracharya J."/>
            <person name="Merenyi Z."/>
            <person name="Ke H.-M."/>
            <person name="Monk M."/>
            <person name="Kocsube S."/>
            <person name="Drula E."/>
            <person name="Lipzen A."/>
            <person name="Balint B."/>
            <person name="Henrissat B."/>
            <person name="Andreopoulos B."/>
            <person name="Martin F.M."/>
            <person name="Harder C.B."/>
            <person name="Rigling D."/>
            <person name="Ford K.L."/>
            <person name="Foster G.D."/>
            <person name="Pangilinan J."/>
            <person name="Papanicolaou A."/>
            <person name="Barry K."/>
            <person name="LaButti K."/>
            <person name="Viragh M."/>
            <person name="Koriabine M."/>
            <person name="Yan M."/>
            <person name="Riley R."/>
            <person name="Champramary S."/>
            <person name="Plett K.L."/>
            <person name="Tsai I.J."/>
            <person name="Slot J."/>
            <person name="Sipos G."/>
            <person name="Plett J."/>
            <person name="Nagy L.G."/>
            <person name="Grigoriev I.V."/>
        </authorList>
    </citation>
    <scope>NUCLEOTIDE SEQUENCE</scope>
    <source>
        <strain evidence="1">ICMP 16352</strain>
    </source>
</reference>
<protein>
    <submittedName>
        <fullName evidence="1">Uncharacterized protein</fullName>
    </submittedName>
</protein>
<evidence type="ECO:0000313" key="2">
    <source>
        <dbReference type="Proteomes" id="UP001175227"/>
    </source>
</evidence>
<dbReference type="Proteomes" id="UP001175227">
    <property type="component" value="Unassembled WGS sequence"/>
</dbReference>